<organism evidence="2 3">
    <name type="scientific">Bemisia tabaci</name>
    <name type="common">Sweetpotato whitefly</name>
    <name type="synonym">Aleurodes tabaci</name>
    <dbReference type="NCBI Taxonomy" id="7038"/>
    <lineage>
        <taxon>Eukaryota</taxon>
        <taxon>Metazoa</taxon>
        <taxon>Ecdysozoa</taxon>
        <taxon>Arthropoda</taxon>
        <taxon>Hexapoda</taxon>
        <taxon>Insecta</taxon>
        <taxon>Pterygota</taxon>
        <taxon>Neoptera</taxon>
        <taxon>Paraneoptera</taxon>
        <taxon>Hemiptera</taxon>
        <taxon>Sternorrhyncha</taxon>
        <taxon>Aleyrodoidea</taxon>
        <taxon>Aleyrodidae</taxon>
        <taxon>Aleyrodinae</taxon>
        <taxon>Bemisia</taxon>
    </lineage>
</organism>
<protein>
    <submittedName>
        <fullName evidence="2">Uncharacterized protein</fullName>
    </submittedName>
</protein>
<evidence type="ECO:0000313" key="2">
    <source>
        <dbReference type="EMBL" id="CAH0393274.1"/>
    </source>
</evidence>
<dbReference type="Proteomes" id="UP001152759">
    <property type="component" value="Chromosome 7"/>
</dbReference>
<reference evidence="2" key="1">
    <citation type="submission" date="2021-12" db="EMBL/GenBank/DDBJ databases">
        <authorList>
            <person name="King R."/>
        </authorList>
    </citation>
    <scope>NUCLEOTIDE SEQUENCE</scope>
</reference>
<sequence>MNIPSTSRKLHGINIAQKAIPIYRGAPIYCVLHHNQHGYVLIGLNADKRQSKFWCDFKGILNVRYTYVETNHIPNIVKRIQPKILYTNDASLLVDLFPTPPNCKGSEGKPSQPQRVKKDSTKGDEKESKLNFELRMYEGYHLLDLLESIALEEDLPTLFHNVNLHPRTAESSNVKPKETIRTAREKENKE</sequence>
<keyword evidence="3" id="KW-1185">Reference proteome</keyword>
<feature type="region of interest" description="Disordered" evidence="1">
    <location>
        <begin position="168"/>
        <end position="190"/>
    </location>
</feature>
<gene>
    <name evidence="2" type="ORF">BEMITA_LOCUS11696</name>
</gene>
<accession>A0A9P0AJS2</accession>
<feature type="region of interest" description="Disordered" evidence="1">
    <location>
        <begin position="103"/>
        <end position="127"/>
    </location>
</feature>
<name>A0A9P0AJS2_BEMTA</name>
<feature type="compositionally biased region" description="Basic and acidic residues" evidence="1">
    <location>
        <begin position="116"/>
        <end position="127"/>
    </location>
</feature>
<dbReference type="AlphaFoldDB" id="A0A9P0AJS2"/>
<evidence type="ECO:0000256" key="1">
    <source>
        <dbReference type="SAM" id="MobiDB-lite"/>
    </source>
</evidence>
<feature type="compositionally biased region" description="Basic and acidic residues" evidence="1">
    <location>
        <begin position="175"/>
        <end position="190"/>
    </location>
</feature>
<dbReference type="EMBL" id="OU963868">
    <property type="protein sequence ID" value="CAH0393274.1"/>
    <property type="molecule type" value="Genomic_DNA"/>
</dbReference>
<evidence type="ECO:0000313" key="3">
    <source>
        <dbReference type="Proteomes" id="UP001152759"/>
    </source>
</evidence>
<proteinExistence type="predicted"/>